<evidence type="ECO:0000256" key="4">
    <source>
        <dbReference type="ARBA" id="ARBA00022544"/>
    </source>
</evidence>
<dbReference type="RefSeq" id="WP_271341677.1">
    <property type="nucleotide sequence ID" value="NZ_JAQKAB010000010.1"/>
</dbReference>
<sequence>MIRSQDKISTSQAIVVFVSYTMAAGILSLPRTGVEATGTPDVWLAVIFGAIIAAVSGIILTKLSQEYPEKTFFQYGEHIIGKWLCILISLLFIEHFVTIAAFEARIMAEMIGFYLLRKTPQWAIIMVMMWVGFYSMKDGMGSITRLFEIIFPITVIIFITAIFMSVGIFELDNLRPVLGKGIMPVLKGTESTTLSFISAEVMVFLIAFMKKPEKGVNVVLIGISITMLIYLATVVFVIGALSVEGVTGRTWPTIDLMRSFEISGLAFERFESLFLVIWIMQLFATFTISYYTASLGLSQLFSKKNRPFMYGLLPVMYLISMYPKNLNSVFSLGDYVGYVAAVLFGVIPIPLLIISKMRKIREKTSEKYS</sequence>
<feature type="transmembrane region" description="Helical" evidence="8">
    <location>
        <begin position="307"/>
        <end position="323"/>
    </location>
</feature>
<keyword evidence="3" id="KW-0813">Transport</keyword>
<reference evidence="9 10" key="1">
    <citation type="submission" date="2023-01" db="EMBL/GenBank/DDBJ databases">
        <title>Bacillus changyiensis sp. nov., isolated from a coastal deposit.</title>
        <authorList>
            <person name="Xiao G."/>
            <person name="Lai Q."/>
            <person name="Hu Z."/>
            <person name="Shao Z."/>
        </authorList>
    </citation>
    <scope>NUCLEOTIDE SEQUENCE [LARGE SCALE GENOMIC DNA]</scope>
    <source>
        <strain evidence="9 10">CLL-7-23</strain>
    </source>
</reference>
<dbReference type="PANTHER" id="PTHR34975:SF2">
    <property type="entry name" value="SPORE GERMINATION PROTEIN A2"/>
    <property type="match status" value="1"/>
</dbReference>
<evidence type="ECO:0000256" key="3">
    <source>
        <dbReference type="ARBA" id="ARBA00022448"/>
    </source>
</evidence>
<evidence type="ECO:0000256" key="2">
    <source>
        <dbReference type="ARBA" id="ARBA00007998"/>
    </source>
</evidence>
<keyword evidence="6 8" id="KW-1133">Transmembrane helix</keyword>
<feature type="transmembrane region" description="Helical" evidence="8">
    <location>
        <begin position="216"/>
        <end position="241"/>
    </location>
</feature>
<feature type="transmembrane region" description="Helical" evidence="8">
    <location>
        <begin position="191"/>
        <end position="209"/>
    </location>
</feature>
<feature type="transmembrane region" description="Helical" evidence="8">
    <location>
        <begin position="273"/>
        <end position="295"/>
    </location>
</feature>
<evidence type="ECO:0000256" key="6">
    <source>
        <dbReference type="ARBA" id="ARBA00022989"/>
    </source>
</evidence>
<feature type="transmembrane region" description="Helical" evidence="8">
    <location>
        <begin position="122"/>
        <end position="137"/>
    </location>
</feature>
<evidence type="ECO:0000256" key="7">
    <source>
        <dbReference type="ARBA" id="ARBA00023136"/>
    </source>
</evidence>
<dbReference type="EMBL" id="JAQKAB010000010">
    <property type="protein sequence ID" value="MDA7027854.1"/>
    <property type="molecule type" value="Genomic_DNA"/>
</dbReference>
<comment type="caution">
    <text evidence="9">The sequence shown here is derived from an EMBL/GenBank/DDBJ whole genome shotgun (WGS) entry which is preliminary data.</text>
</comment>
<proteinExistence type="inferred from homology"/>
<evidence type="ECO:0000313" key="10">
    <source>
        <dbReference type="Proteomes" id="UP001211894"/>
    </source>
</evidence>
<feature type="transmembrane region" description="Helical" evidence="8">
    <location>
        <begin position="42"/>
        <end position="63"/>
    </location>
</feature>
<comment type="similarity">
    <text evidence="2">Belongs to the amino acid-polyamine-organocation (APC) superfamily. Spore germination protein (SGP) (TC 2.A.3.9) family.</text>
</comment>
<feature type="transmembrane region" description="Helical" evidence="8">
    <location>
        <begin position="83"/>
        <end position="102"/>
    </location>
</feature>
<dbReference type="InterPro" id="IPR004761">
    <property type="entry name" value="Spore_GerAB"/>
</dbReference>
<keyword evidence="4" id="KW-0309">Germination</keyword>
<evidence type="ECO:0000256" key="5">
    <source>
        <dbReference type="ARBA" id="ARBA00022692"/>
    </source>
</evidence>
<organism evidence="9 10">
    <name type="scientific">Bacillus changyiensis</name>
    <dbReference type="NCBI Taxonomy" id="3004103"/>
    <lineage>
        <taxon>Bacteria</taxon>
        <taxon>Bacillati</taxon>
        <taxon>Bacillota</taxon>
        <taxon>Bacilli</taxon>
        <taxon>Bacillales</taxon>
        <taxon>Bacillaceae</taxon>
        <taxon>Bacillus</taxon>
    </lineage>
</organism>
<dbReference type="NCBIfam" id="TIGR00912">
    <property type="entry name" value="2A0309"/>
    <property type="match status" value="1"/>
</dbReference>
<protein>
    <submittedName>
        <fullName evidence="9">Spore germination protein</fullName>
    </submittedName>
</protein>
<dbReference type="Pfam" id="PF03845">
    <property type="entry name" value="Spore_permease"/>
    <property type="match status" value="1"/>
</dbReference>
<comment type="subcellular location">
    <subcellularLocation>
        <location evidence="1">Membrane</location>
        <topology evidence="1">Multi-pass membrane protein</topology>
    </subcellularLocation>
</comment>
<dbReference type="PANTHER" id="PTHR34975">
    <property type="entry name" value="SPORE GERMINATION PROTEIN A2"/>
    <property type="match status" value="1"/>
</dbReference>
<keyword evidence="10" id="KW-1185">Reference proteome</keyword>
<evidence type="ECO:0000313" key="9">
    <source>
        <dbReference type="EMBL" id="MDA7027854.1"/>
    </source>
</evidence>
<feature type="transmembrane region" description="Helical" evidence="8">
    <location>
        <begin position="149"/>
        <end position="171"/>
    </location>
</feature>
<keyword evidence="7 8" id="KW-0472">Membrane</keyword>
<feature type="transmembrane region" description="Helical" evidence="8">
    <location>
        <begin position="12"/>
        <end position="30"/>
    </location>
</feature>
<evidence type="ECO:0000256" key="8">
    <source>
        <dbReference type="SAM" id="Phobius"/>
    </source>
</evidence>
<gene>
    <name evidence="9" type="ORF">PJ311_14840</name>
</gene>
<name>A0ABT4X7Z2_9BACI</name>
<evidence type="ECO:0000256" key="1">
    <source>
        <dbReference type="ARBA" id="ARBA00004141"/>
    </source>
</evidence>
<feature type="transmembrane region" description="Helical" evidence="8">
    <location>
        <begin position="335"/>
        <end position="354"/>
    </location>
</feature>
<dbReference type="Proteomes" id="UP001211894">
    <property type="component" value="Unassembled WGS sequence"/>
</dbReference>
<accession>A0ABT4X7Z2</accession>
<keyword evidence="5 8" id="KW-0812">Transmembrane</keyword>